<dbReference type="Pfam" id="PF01095">
    <property type="entry name" value="Pectinesterase"/>
    <property type="match status" value="1"/>
</dbReference>
<keyword evidence="11" id="KW-0175">Coiled coil</keyword>
<name>A0AA39RSZ1_ACESA</name>
<evidence type="ECO:0000256" key="8">
    <source>
        <dbReference type="ARBA" id="ARBA00057335"/>
    </source>
</evidence>
<dbReference type="InterPro" id="IPR012334">
    <property type="entry name" value="Pectin_lyas_fold"/>
</dbReference>
<feature type="compositionally biased region" description="Low complexity" evidence="12">
    <location>
        <begin position="46"/>
        <end position="55"/>
    </location>
</feature>
<dbReference type="InterPro" id="IPR036875">
    <property type="entry name" value="Znf_CCHC_sf"/>
</dbReference>
<dbReference type="AlphaFoldDB" id="A0AA39RSZ1"/>
<keyword evidence="15" id="KW-1185">Reference proteome</keyword>
<feature type="active site" evidence="10">
    <location>
        <position position="752"/>
    </location>
</feature>
<reference evidence="14" key="1">
    <citation type="journal article" date="2022" name="Plant J.">
        <title>Strategies of tolerance reflected in two North American maple genomes.</title>
        <authorList>
            <person name="McEvoy S.L."/>
            <person name="Sezen U.U."/>
            <person name="Trouern-Trend A."/>
            <person name="McMahon S.M."/>
            <person name="Schaberg P.G."/>
            <person name="Yang J."/>
            <person name="Wegrzyn J.L."/>
            <person name="Swenson N.G."/>
        </authorList>
    </citation>
    <scope>NUCLEOTIDE SEQUENCE</scope>
    <source>
        <strain evidence="14">NS2018</strain>
    </source>
</reference>
<dbReference type="SUPFAM" id="SSF51126">
    <property type="entry name" value="Pectin lyase-like"/>
    <property type="match status" value="1"/>
</dbReference>
<dbReference type="Pfam" id="PF03732">
    <property type="entry name" value="Retrotrans_gag"/>
    <property type="match status" value="1"/>
</dbReference>
<protein>
    <recommendedName>
        <fullName evidence="3">pectinesterase</fullName>
        <ecNumber evidence="3">3.1.1.11</ecNumber>
    </recommendedName>
</protein>
<evidence type="ECO:0000256" key="5">
    <source>
        <dbReference type="ARBA" id="ARBA00023085"/>
    </source>
</evidence>
<dbReference type="SUPFAM" id="SSF57756">
    <property type="entry name" value="Retrovirus zinc finger-like domains"/>
    <property type="match status" value="1"/>
</dbReference>
<feature type="compositionally biased region" description="Polar residues" evidence="12">
    <location>
        <begin position="302"/>
        <end position="311"/>
    </location>
</feature>
<comment type="pathway">
    <text evidence="1">Glycan metabolism; pectin degradation; 2-dehydro-3-deoxy-D-gluconate from pectin: step 1/5.</text>
</comment>
<dbReference type="InterPro" id="IPR005162">
    <property type="entry name" value="Retrotrans_gag_dom"/>
</dbReference>
<proteinExistence type="inferred from homology"/>
<evidence type="ECO:0000256" key="10">
    <source>
        <dbReference type="PROSITE-ProRule" id="PRU10040"/>
    </source>
</evidence>
<comment type="caution">
    <text evidence="14">The sequence shown here is derived from an EMBL/GenBank/DDBJ whole genome shotgun (WGS) entry which is preliminary data.</text>
</comment>
<dbReference type="Proteomes" id="UP001168877">
    <property type="component" value="Unassembled WGS sequence"/>
</dbReference>
<dbReference type="PANTHER" id="PTHR31321:SF134">
    <property type="entry name" value="PECTINESTERASE"/>
    <property type="match status" value="1"/>
</dbReference>
<dbReference type="InterPro" id="IPR001878">
    <property type="entry name" value="Znf_CCHC"/>
</dbReference>
<evidence type="ECO:0000256" key="4">
    <source>
        <dbReference type="ARBA" id="ARBA00022801"/>
    </source>
</evidence>
<dbReference type="PANTHER" id="PTHR31321">
    <property type="entry name" value="ACYL-COA THIOESTER HYDROLASE YBHC-RELATED"/>
    <property type="match status" value="1"/>
</dbReference>
<dbReference type="PROSITE" id="PS00503">
    <property type="entry name" value="PECTINESTERASE_2"/>
    <property type="match status" value="1"/>
</dbReference>
<evidence type="ECO:0000256" key="12">
    <source>
        <dbReference type="SAM" id="MobiDB-lite"/>
    </source>
</evidence>
<dbReference type="EMBL" id="JAUESC010000384">
    <property type="protein sequence ID" value="KAK0580696.1"/>
    <property type="molecule type" value="Genomic_DNA"/>
</dbReference>
<comment type="similarity">
    <text evidence="2">Belongs to the pectinesterase family.</text>
</comment>
<evidence type="ECO:0000256" key="3">
    <source>
        <dbReference type="ARBA" id="ARBA00013229"/>
    </source>
</evidence>
<dbReference type="Gene3D" id="2.160.20.10">
    <property type="entry name" value="Single-stranded right-handed beta-helix, Pectin lyase-like"/>
    <property type="match status" value="1"/>
</dbReference>
<dbReference type="Pfam" id="PF24626">
    <property type="entry name" value="SH3_Tf2-1"/>
    <property type="match status" value="1"/>
</dbReference>
<keyword evidence="9" id="KW-0863">Zinc-finger</keyword>
<dbReference type="InterPro" id="IPR016197">
    <property type="entry name" value="Chromo-like_dom_sf"/>
</dbReference>
<dbReference type="InterPro" id="IPR033131">
    <property type="entry name" value="Pectinesterase_Asp_AS"/>
</dbReference>
<dbReference type="Gene3D" id="2.40.50.40">
    <property type="match status" value="1"/>
</dbReference>
<evidence type="ECO:0000256" key="11">
    <source>
        <dbReference type="SAM" id="Coils"/>
    </source>
</evidence>
<dbReference type="Gene3D" id="4.10.60.10">
    <property type="entry name" value="Zinc finger, CCHC-type"/>
    <property type="match status" value="1"/>
</dbReference>
<dbReference type="InterPro" id="IPR011050">
    <property type="entry name" value="Pectin_lyase_fold/virulence"/>
</dbReference>
<feature type="coiled-coil region" evidence="11">
    <location>
        <begin position="409"/>
        <end position="436"/>
    </location>
</feature>
<dbReference type="Pfam" id="PF00098">
    <property type="entry name" value="zf-CCHC"/>
    <property type="match status" value="1"/>
</dbReference>
<keyword evidence="5" id="KW-0063">Aspartyl esterase</keyword>
<dbReference type="GO" id="GO:0030599">
    <property type="term" value="F:pectinesterase activity"/>
    <property type="evidence" value="ECO:0007669"/>
    <property type="project" value="UniProtKB-EC"/>
</dbReference>
<feature type="compositionally biased region" description="Basic and acidic residues" evidence="12">
    <location>
        <begin position="32"/>
        <end position="42"/>
    </location>
</feature>
<feature type="compositionally biased region" description="Polar residues" evidence="12">
    <location>
        <begin position="276"/>
        <end position="290"/>
    </location>
</feature>
<dbReference type="SMART" id="SM00343">
    <property type="entry name" value="ZnF_C2HC"/>
    <property type="match status" value="1"/>
</dbReference>
<evidence type="ECO:0000256" key="2">
    <source>
        <dbReference type="ARBA" id="ARBA00008891"/>
    </source>
</evidence>
<feature type="region of interest" description="Disordered" evidence="12">
    <location>
        <begin position="1"/>
        <end position="78"/>
    </location>
</feature>
<keyword evidence="4" id="KW-0378">Hydrolase</keyword>
<evidence type="ECO:0000256" key="9">
    <source>
        <dbReference type="PROSITE-ProRule" id="PRU00047"/>
    </source>
</evidence>
<dbReference type="GO" id="GO:0045490">
    <property type="term" value="P:pectin catabolic process"/>
    <property type="evidence" value="ECO:0007669"/>
    <property type="project" value="TreeGrafter"/>
</dbReference>
<dbReference type="InterPro" id="IPR056924">
    <property type="entry name" value="SH3_Tf2-1"/>
</dbReference>
<gene>
    <name evidence="14" type="ORF">LWI29_005149</name>
</gene>
<evidence type="ECO:0000256" key="6">
    <source>
        <dbReference type="ARBA" id="ARBA00023180"/>
    </source>
</evidence>
<dbReference type="FunFam" id="2.160.20.10:FF:000013">
    <property type="entry name" value="Pectinesterase"/>
    <property type="match status" value="1"/>
</dbReference>
<organism evidence="14 15">
    <name type="scientific">Acer saccharum</name>
    <name type="common">Sugar maple</name>
    <dbReference type="NCBI Taxonomy" id="4024"/>
    <lineage>
        <taxon>Eukaryota</taxon>
        <taxon>Viridiplantae</taxon>
        <taxon>Streptophyta</taxon>
        <taxon>Embryophyta</taxon>
        <taxon>Tracheophyta</taxon>
        <taxon>Spermatophyta</taxon>
        <taxon>Magnoliopsida</taxon>
        <taxon>eudicotyledons</taxon>
        <taxon>Gunneridae</taxon>
        <taxon>Pentapetalae</taxon>
        <taxon>rosids</taxon>
        <taxon>malvids</taxon>
        <taxon>Sapindales</taxon>
        <taxon>Sapindaceae</taxon>
        <taxon>Hippocastanoideae</taxon>
        <taxon>Acereae</taxon>
        <taxon>Acer</taxon>
    </lineage>
</organism>
<keyword evidence="9" id="KW-0862">Zinc</keyword>
<dbReference type="EC" id="3.1.1.11" evidence="3"/>
<evidence type="ECO:0000256" key="1">
    <source>
        <dbReference type="ARBA" id="ARBA00005184"/>
    </source>
</evidence>
<dbReference type="InterPro" id="IPR000070">
    <property type="entry name" value="Pectinesterase_cat"/>
</dbReference>
<evidence type="ECO:0000313" key="14">
    <source>
        <dbReference type="EMBL" id="KAK0580696.1"/>
    </source>
</evidence>
<dbReference type="PROSITE" id="PS50158">
    <property type="entry name" value="ZF_CCHC"/>
    <property type="match status" value="1"/>
</dbReference>
<dbReference type="GO" id="GO:0003676">
    <property type="term" value="F:nucleic acid binding"/>
    <property type="evidence" value="ECO:0007669"/>
    <property type="project" value="InterPro"/>
</dbReference>
<comment type="function">
    <text evidence="8">Acts in the modification of cell walls via demethylesterification of cell wall pectin.</text>
</comment>
<feature type="region of interest" description="Disordered" evidence="12">
    <location>
        <begin position="276"/>
        <end position="311"/>
    </location>
</feature>
<evidence type="ECO:0000313" key="15">
    <source>
        <dbReference type="Proteomes" id="UP001168877"/>
    </source>
</evidence>
<keyword evidence="9" id="KW-0479">Metal-binding</keyword>
<sequence length="901" mass="103311">MATRRRVNRGRSAAVDEVSRRDEIEELQQSNRDLRQMMEELLQRFPTPENRPVNNEEPEGDGFDDFSSTSSSSRQTPVQNVWAMDRLAKAIENSDKSIRVDVPDFNGKLDPEVYCDWIASLKTFFDWKDLSEEKKVKFVATKLKGHALVWWQQYQLSREQRGLCHVTAWNEMKLKLDDKFLPIDYKQSLYSKFHHLRQKNEQSVADYTEEFYKYLNRVNSRETDDQLVGRYLSGLKHSIYDELSLHRLNSLEEAFQMALKAEEKLKRMLSKRFSNAISGTSKEGQRNSKLPRQKVAGESKDQMSTSHGKVQKQGGTTCFRCGLEGHRAYECPKRGQETRVNLIEEDDGQEIGEPVYDTAGEEFAYNSSKNRSTQKVPFEVAYGRAPSHILDRVPIPNLGKSSMEAEELAAHVREIYEQVRLNLKEANDRYKRTADAKRRDVEFHEGELVMVYLRKERFPAGTYHKLKNKKFGPCRILKKIGPNAYQLELPPAMGISPVFNISDLYPYHGEPSHLSQGFEGSNQVQSQSTSSLVDVLDMRSITTRQGTYKQFLVHWKNKPDFEDAWINEEELRKLDEVLWKEITAFDFESDESDQNQLAYTITVDQSGKGNFTNIQSAIDKIPDNNGAWKRIQISPGKYREKITIPLNKPYIFLEGAGSKSTFVEWSDHDETDTSATFSCFPDNIFVKGITFKNTYDVSIGIEQNKVTQALAARIYGDKSAFYDCAFTGLQDTLWDVQGRHYFKGCYIEGAIDFIFGSGQSIYEQCEIYLSMGAYAEQYRTGYITAQGRNSSTDPSAFVFKTCNITGTNGKAYLGRAYGGYSRVIFADSTLSDIIVPEGWDAWNYIHKEENIEYLESGCSGAGADTSKRVSWEKKVTDPAYLNYFVDISFIDKERWISKLPN</sequence>
<keyword evidence="6" id="KW-0325">Glycoprotein</keyword>
<dbReference type="GO" id="GO:0008270">
    <property type="term" value="F:zinc ion binding"/>
    <property type="evidence" value="ECO:0007669"/>
    <property type="project" value="UniProtKB-KW"/>
</dbReference>
<comment type="catalytic activity">
    <reaction evidence="7">
        <text>[(1-&gt;4)-alpha-D-galacturonosyl methyl ester](n) + n H2O = [(1-&gt;4)-alpha-D-galacturonosyl](n) + n methanol + n H(+)</text>
        <dbReference type="Rhea" id="RHEA:22380"/>
        <dbReference type="Rhea" id="RHEA-COMP:14570"/>
        <dbReference type="Rhea" id="RHEA-COMP:14573"/>
        <dbReference type="ChEBI" id="CHEBI:15377"/>
        <dbReference type="ChEBI" id="CHEBI:15378"/>
        <dbReference type="ChEBI" id="CHEBI:17790"/>
        <dbReference type="ChEBI" id="CHEBI:140522"/>
        <dbReference type="ChEBI" id="CHEBI:140523"/>
        <dbReference type="EC" id="3.1.1.11"/>
    </reaction>
</comment>
<evidence type="ECO:0000256" key="7">
    <source>
        <dbReference type="ARBA" id="ARBA00047928"/>
    </source>
</evidence>
<reference evidence="14" key="2">
    <citation type="submission" date="2023-06" db="EMBL/GenBank/DDBJ databases">
        <authorList>
            <person name="Swenson N.G."/>
            <person name="Wegrzyn J.L."/>
            <person name="Mcevoy S.L."/>
        </authorList>
    </citation>
    <scope>NUCLEOTIDE SEQUENCE</scope>
    <source>
        <strain evidence="14">NS2018</strain>
        <tissue evidence="14">Leaf</tissue>
    </source>
</reference>
<dbReference type="SUPFAM" id="SSF54160">
    <property type="entry name" value="Chromo domain-like"/>
    <property type="match status" value="1"/>
</dbReference>
<accession>A0AA39RSZ1</accession>
<evidence type="ECO:0000259" key="13">
    <source>
        <dbReference type="PROSITE" id="PS50158"/>
    </source>
</evidence>
<dbReference type="GO" id="GO:0042545">
    <property type="term" value="P:cell wall modification"/>
    <property type="evidence" value="ECO:0007669"/>
    <property type="project" value="InterPro"/>
</dbReference>
<feature type="domain" description="CCHC-type" evidence="13">
    <location>
        <begin position="318"/>
        <end position="333"/>
    </location>
</feature>